<accession>A0ABW0NXI1</accession>
<reference evidence="4" key="1">
    <citation type="journal article" date="2019" name="Int. J. Syst. Evol. Microbiol.">
        <title>The Global Catalogue of Microorganisms (GCM) 10K type strain sequencing project: providing services to taxonomists for standard genome sequencing and annotation.</title>
        <authorList>
            <consortium name="The Broad Institute Genomics Platform"/>
            <consortium name="The Broad Institute Genome Sequencing Center for Infectious Disease"/>
            <person name="Wu L."/>
            <person name="Ma J."/>
        </authorList>
    </citation>
    <scope>NUCLEOTIDE SEQUENCE [LARGE SCALE GENOMIC DNA]</scope>
    <source>
        <strain evidence="4">CCUG 43117</strain>
    </source>
</reference>
<evidence type="ECO:0000259" key="2">
    <source>
        <dbReference type="PROSITE" id="PS50943"/>
    </source>
</evidence>
<evidence type="ECO:0000256" key="1">
    <source>
        <dbReference type="ARBA" id="ARBA00023125"/>
    </source>
</evidence>
<dbReference type="InterPro" id="IPR013096">
    <property type="entry name" value="Cupin_2"/>
</dbReference>
<dbReference type="CDD" id="cd02209">
    <property type="entry name" value="cupin_XRE_C"/>
    <property type="match status" value="1"/>
</dbReference>
<dbReference type="InterPro" id="IPR014710">
    <property type="entry name" value="RmlC-like_jellyroll"/>
</dbReference>
<evidence type="ECO:0000313" key="3">
    <source>
        <dbReference type="EMBL" id="MFC5504032.1"/>
    </source>
</evidence>
<dbReference type="Pfam" id="PF07883">
    <property type="entry name" value="Cupin_2"/>
    <property type="match status" value="1"/>
</dbReference>
<protein>
    <submittedName>
        <fullName evidence="3">Helix-turn-helix domain-containing protein</fullName>
    </submittedName>
</protein>
<keyword evidence="1" id="KW-0238">DNA-binding</keyword>
<dbReference type="CDD" id="cd00093">
    <property type="entry name" value="HTH_XRE"/>
    <property type="match status" value="1"/>
</dbReference>
<dbReference type="Proteomes" id="UP001596060">
    <property type="component" value="Unassembled WGS sequence"/>
</dbReference>
<dbReference type="InterPro" id="IPR050807">
    <property type="entry name" value="TransReg_Diox_bact_type"/>
</dbReference>
<feature type="domain" description="HTH cro/C1-type" evidence="2">
    <location>
        <begin position="21"/>
        <end position="75"/>
    </location>
</feature>
<evidence type="ECO:0000313" key="4">
    <source>
        <dbReference type="Proteomes" id="UP001596060"/>
    </source>
</evidence>
<keyword evidence="4" id="KW-1185">Reference proteome</keyword>
<name>A0ABW0NXI1_9HYPH</name>
<dbReference type="InterPro" id="IPR011051">
    <property type="entry name" value="RmlC_Cupin_sf"/>
</dbReference>
<dbReference type="SMART" id="SM00530">
    <property type="entry name" value="HTH_XRE"/>
    <property type="match status" value="1"/>
</dbReference>
<dbReference type="PROSITE" id="PS50943">
    <property type="entry name" value="HTH_CROC1"/>
    <property type="match status" value="1"/>
</dbReference>
<dbReference type="InterPro" id="IPR010982">
    <property type="entry name" value="Lambda_DNA-bd_dom_sf"/>
</dbReference>
<dbReference type="PANTHER" id="PTHR46797">
    <property type="entry name" value="HTH-TYPE TRANSCRIPTIONAL REGULATOR"/>
    <property type="match status" value="1"/>
</dbReference>
<dbReference type="SUPFAM" id="SSF47413">
    <property type="entry name" value="lambda repressor-like DNA-binding domains"/>
    <property type="match status" value="1"/>
</dbReference>
<dbReference type="RefSeq" id="WP_066735712.1">
    <property type="nucleotide sequence ID" value="NZ_JBHSLU010000004.1"/>
</dbReference>
<gene>
    <name evidence="3" type="ORF">ACFPN9_02030</name>
</gene>
<dbReference type="PANTHER" id="PTHR46797:SF2">
    <property type="entry name" value="TRANSCRIPTIONAL REGULATOR"/>
    <property type="match status" value="1"/>
</dbReference>
<comment type="caution">
    <text evidence="3">The sequence shown here is derived from an EMBL/GenBank/DDBJ whole genome shotgun (WGS) entry which is preliminary data.</text>
</comment>
<dbReference type="Gene3D" id="2.60.120.10">
    <property type="entry name" value="Jelly Rolls"/>
    <property type="match status" value="1"/>
</dbReference>
<organism evidence="3 4">
    <name type="scientific">Bosea massiliensis</name>
    <dbReference type="NCBI Taxonomy" id="151419"/>
    <lineage>
        <taxon>Bacteria</taxon>
        <taxon>Pseudomonadati</taxon>
        <taxon>Pseudomonadota</taxon>
        <taxon>Alphaproteobacteria</taxon>
        <taxon>Hyphomicrobiales</taxon>
        <taxon>Boseaceae</taxon>
        <taxon>Bosea</taxon>
    </lineage>
</organism>
<dbReference type="EMBL" id="JBHSLU010000004">
    <property type="protein sequence ID" value="MFC5504032.1"/>
    <property type="molecule type" value="Genomic_DNA"/>
</dbReference>
<dbReference type="InterPro" id="IPR001387">
    <property type="entry name" value="Cro/C1-type_HTH"/>
</dbReference>
<dbReference type="Pfam" id="PF13560">
    <property type="entry name" value="HTH_31"/>
    <property type="match status" value="1"/>
</dbReference>
<sequence>MSSPAATPSRPEVDSEIGAGLRRLRRERRLSLVDLAGRTNLSIGFLSQIERGKSSPTLRALASMADALGVGIGDLFPKGGEAASSQTATIVRAGGRSELQLWRSGIRKQLLTPHSEGAKLSLYLVEMEPGASTGDELYTHGGEEAGLVLNGAMSLSVEQESWTLQEGDSFRFLSSRPHRFANAASGETRVLWVNCL</sequence>
<proteinExistence type="predicted"/>
<dbReference type="SUPFAM" id="SSF51182">
    <property type="entry name" value="RmlC-like cupins"/>
    <property type="match status" value="1"/>
</dbReference>
<dbReference type="Gene3D" id="1.10.260.40">
    <property type="entry name" value="lambda repressor-like DNA-binding domains"/>
    <property type="match status" value="1"/>
</dbReference>